<keyword evidence="3" id="KW-0812">Transmembrane</keyword>
<dbReference type="PANTHER" id="PTHR22916">
    <property type="entry name" value="GLYCOSYLTRANSFERASE"/>
    <property type="match status" value="1"/>
</dbReference>
<evidence type="ECO:0000256" key="3">
    <source>
        <dbReference type="SAM" id="Phobius"/>
    </source>
</evidence>
<dbReference type="RefSeq" id="WP_125126107.1">
    <property type="nucleotide sequence ID" value="NZ_RHJS01000002.1"/>
</dbReference>
<sequence>MKKRKKNTPFFSVIVPVYNNEDDIEKCISSILAQTYDDFELIIVDDGSTDKTPDICDDFAQKDERIRVIHRQGNGGVTAARNEGLFYSSGEYIYHVDGDDWIAEKLLETAKNRLDKASIDIFVFCHVKVLENNQYQKRKLRVEEGLYDKERLKKQIYPWMIFQLDKKGGIDSGSLCDKVIKRKLLQKHYCSDTSLFRGEDCVCAWECLYFADNVYFSEEMLYFYNRLSETSGQKKYRKNLLENEKAIAKYLRSSLKVKEDFEIERQINMLEFYGIVRSIHQEINFHHSFFSSAQLLKMKCKGERDICCYKGMPLKIYPYVLLINHQCFLFLMMCVILKKYIYKLLCIFRGWIIDI</sequence>
<evidence type="ECO:0000256" key="2">
    <source>
        <dbReference type="ARBA" id="ARBA00022679"/>
    </source>
</evidence>
<dbReference type="Pfam" id="PF00535">
    <property type="entry name" value="Glycos_transf_2"/>
    <property type="match status" value="1"/>
</dbReference>
<dbReference type="Proteomes" id="UP000274920">
    <property type="component" value="Unassembled WGS sequence"/>
</dbReference>
<keyword evidence="3" id="KW-0472">Membrane</keyword>
<gene>
    <name evidence="5" type="ORF">EBB54_01860</name>
</gene>
<protein>
    <submittedName>
        <fullName evidence="5">Glycosyltransferase family 2 protein</fullName>
    </submittedName>
</protein>
<keyword evidence="2 5" id="KW-0808">Transferase</keyword>
<keyword evidence="3" id="KW-1133">Transmembrane helix</keyword>
<dbReference type="GO" id="GO:0016757">
    <property type="term" value="F:glycosyltransferase activity"/>
    <property type="evidence" value="ECO:0007669"/>
    <property type="project" value="UniProtKB-KW"/>
</dbReference>
<name>A0A426DBW1_9FIRM</name>
<comment type="caution">
    <text evidence="5">The sequence shown here is derived from an EMBL/GenBank/DDBJ whole genome shotgun (WGS) entry which is preliminary data.</text>
</comment>
<evidence type="ECO:0000313" key="6">
    <source>
        <dbReference type="Proteomes" id="UP000274920"/>
    </source>
</evidence>
<reference evidence="5" key="1">
    <citation type="submission" date="2018-10" db="EMBL/GenBank/DDBJ databases">
        <title>Schaedlerella arabinophila gen. nov. sp. nov., isolated from the mouse intestinal tract and comparative analysis with the genome of the closely related altered Schaedler flora strain ASF502.</title>
        <authorList>
            <person name="Miyake S."/>
            <person name="Soh M."/>
            <person name="Seedorf H."/>
        </authorList>
    </citation>
    <scope>NUCLEOTIDE SEQUENCE [LARGE SCALE GENOMIC DNA]</scope>
    <source>
        <strain evidence="5">DSM 106076</strain>
    </source>
</reference>
<evidence type="ECO:0000259" key="4">
    <source>
        <dbReference type="Pfam" id="PF00535"/>
    </source>
</evidence>
<dbReference type="InterPro" id="IPR029044">
    <property type="entry name" value="Nucleotide-diphossugar_trans"/>
</dbReference>
<dbReference type="AlphaFoldDB" id="A0A426DBW1"/>
<accession>A0A426DBW1</accession>
<evidence type="ECO:0000256" key="1">
    <source>
        <dbReference type="ARBA" id="ARBA00022676"/>
    </source>
</evidence>
<proteinExistence type="predicted"/>
<feature type="transmembrane region" description="Helical" evidence="3">
    <location>
        <begin position="316"/>
        <end position="337"/>
    </location>
</feature>
<feature type="domain" description="Glycosyltransferase 2-like" evidence="4">
    <location>
        <begin position="12"/>
        <end position="155"/>
    </location>
</feature>
<dbReference type="SUPFAM" id="SSF53448">
    <property type="entry name" value="Nucleotide-diphospho-sugar transferases"/>
    <property type="match status" value="1"/>
</dbReference>
<evidence type="ECO:0000313" key="5">
    <source>
        <dbReference type="EMBL" id="RRK30262.1"/>
    </source>
</evidence>
<dbReference type="CDD" id="cd00761">
    <property type="entry name" value="Glyco_tranf_GTA_type"/>
    <property type="match status" value="1"/>
</dbReference>
<organism evidence="5 6">
    <name type="scientific">Schaedlerella arabinosiphila</name>
    <dbReference type="NCBI Taxonomy" id="2044587"/>
    <lineage>
        <taxon>Bacteria</taxon>
        <taxon>Bacillati</taxon>
        <taxon>Bacillota</taxon>
        <taxon>Clostridia</taxon>
        <taxon>Lachnospirales</taxon>
        <taxon>Lachnospiraceae</taxon>
        <taxon>Schaedlerella</taxon>
    </lineage>
</organism>
<dbReference type="InterPro" id="IPR001173">
    <property type="entry name" value="Glyco_trans_2-like"/>
</dbReference>
<dbReference type="PANTHER" id="PTHR22916:SF51">
    <property type="entry name" value="GLYCOSYLTRANSFERASE EPSH-RELATED"/>
    <property type="match status" value="1"/>
</dbReference>
<keyword evidence="1" id="KW-0328">Glycosyltransferase</keyword>
<dbReference type="EMBL" id="RHJS01000002">
    <property type="protein sequence ID" value="RRK30262.1"/>
    <property type="molecule type" value="Genomic_DNA"/>
</dbReference>
<keyword evidence="6" id="KW-1185">Reference proteome</keyword>
<dbReference type="Gene3D" id="3.90.550.10">
    <property type="entry name" value="Spore Coat Polysaccharide Biosynthesis Protein SpsA, Chain A"/>
    <property type="match status" value="1"/>
</dbReference>